<dbReference type="AlphaFoldDB" id="A0A3R7HUW3"/>
<organism evidence="4 5">
    <name type="scientific">Aspergillus turcosus</name>
    <dbReference type="NCBI Taxonomy" id="1245748"/>
    <lineage>
        <taxon>Eukaryota</taxon>
        <taxon>Fungi</taxon>
        <taxon>Dikarya</taxon>
        <taxon>Ascomycota</taxon>
        <taxon>Pezizomycotina</taxon>
        <taxon>Eurotiomycetes</taxon>
        <taxon>Eurotiomycetidae</taxon>
        <taxon>Eurotiales</taxon>
        <taxon>Aspergillaceae</taxon>
        <taxon>Aspergillus</taxon>
        <taxon>Aspergillus subgen. Fumigati</taxon>
    </lineage>
</organism>
<comment type="similarity">
    <text evidence="1">Belongs to the FAH family.</text>
</comment>
<evidence type="ECO:0000256" key="2">
    <source>
        <dbReference type="ARBA" id="ARBA00022723"/>
    </source>
</evidence>
<dbReference type="InterPro" id="IPR036663">
    <property type="entry name" value="Fumarylacetoacetase_C_sf"/>
</dbReference>
<protein>
    <recommendedName>
        <fullName evidence="3">Fumarylacetoacetase-like C-terminal domain-containing protein</fullName>
    </recommendedName>
</protein>
<dbReference type="STRING" id="1245748.A0A3R7HUW3"/>
<dbReference type="OrthoDB" id="411064at2759"/>
<feature type="domain" description="Fumarylacetoacetase-like C-terminal" evidence="3">
    <location>
        <begin position="67"/>
        <end position="293"/>
    </location>
</feature>
<dbReference type="PANTHER" id="PTHR11820:SF86">
    <property type="entry name" value="FUMARYLACETOACETATE HYDROLASE FAMILY PROTEIN (AFU_ORTHOLOGUE AFUA_7G07000)"/>
    <property type="match status" value="1"/>
</dbReference>
<name>A0A3R7HUW3_9EURO</name>
<keyword evidence="2" id="KW-0479">Metal-binding</keyword>
<sequence length="302" mass="33246">MAEFKYLIHFEDEKGDKFFADIDSTEPVIGAQINAHRSFNDLKEKKNGAITTIAKLLPPVPAHDLPIYCVGLNYKSHAKEASLNVPANPPVWTKPPAALADPDETIAMNRFCASHLPDWEVSATCFAAKPPAMLQGELCFVTSRECRDLTVEEAASCILGYTIGNDLSCRFFQLPEQSGGQFFYAKAFDRFAPVGPVLVHPSVWHKAKKTARLMTRINGQVKQDSHISADMIYEPARVLSWMSQGTTIPAYTIVMTGTPAGVGAFQTPRQFLKNADSVEIEITGLGVLKNKIVFPEGQDNML</sequence>
<dbReference type="GO" id="GO:0018773">
    <property type="term" value="F:acetylpyruvate hydrolase activity"/>
    <property type="evidence" value="ECO:0007669"/>
    <property type="project" value="TreeGrafter"/>
</dbReference>
<proteinExistence type="inferred from homology"/>
<evidence type="ECO:0000313" key="4">
    <source>
        <dbReference type="EMBL" id="RLL97429.1"/>
    </source>
</evidence>
<dbReference type="SUPFAM" id="SSF56529">
    <property type="entry name" value="FAH"/>
    <property type="match status" value="1"/>
</dbReference>
<evidence type="ECO:0000313" key="5">
    <source>
        <dbReference type="Proteomes" id="UP000215289"/>
    </source>
</evidence>
<reference evidence="4 5" key="1">
    <citation type="submission" date="2018-08" db="EMBL/GenBank/DDBJ databases">
        <title>Draft genome sequences of two Aspergillus turcosus clinical strains isolated from bronchoalveolar lavage fluid: one azole-susceptible and the other azole-resistant.</title>
        <authorList>
            <person name="Parent-Michaud M."/>
            <person name="Dufresne P.J."/>
            <person name="Fournier E."/>
            <person name="Martineau C."/>
            <person name="Moreira S."/>
            <person name="Perkins V."/>
            <person name="De Repentigny L."/>
            <person name="Dufresne S.F."/>
        </authorList>
    </citation>
    <scope>NUCLEOTIDE SEQUENCE [LARGE SCALE GENOMIC DNA]</scope>
    <source>
        <strain evidence="4">HMR AF 1038</strain>
    </source>
</reference>
<evidence type="ECO:0000256" key="1">
    <source>
        <dbReference type="ARBA" id="ARBA00010211"/>
    </source>
</evidence>
<gene>
    <name evidence="4" type="ORF">CFD26_105591</name>
</gene>
<dbReference type="Proteomes" id="UP000215289">
    <property type="component" value="Unassembled WGS sequence"/>
</dbReference>
<dbReference type="GO" id="GO:0046872">
    <property type="term" value="F:metal ion binding"/>
    <property type="evidence" value="ECO:0007669"/>
    <property type="project" value="UniProtKB-KW"/>
</dbReference>
<comment type="caution">
    <text evidence="4">The sequence shown here is derived from an EMBL/GenBank/DDBJ whole genome shotgun (WGS) entry which is preliminary data.</text>
</comment>
<dbReference type="Gene3D" id="3.90.850.10">
    <property type="entry name" value="Fumarylacetoacetase-like, C-terminal domain"/>
    <property type="match status" value="1"/>
</dbReference>
<dbReference type="InterPro" id="IPR011234">
    <property type="entry name" value="Fumarylacetoacetase-like_C"/>
</dbReference>
<dbReference type="EMBL" id="NIDN02000078">
    <property type="protein sequence ID" value="RLL97429.1"/>
    <property type="molecule type" value="Genomic_DNA"/>
</dbReference>
<evidence type="ECO:0000259" key="3">
    <source>
        <dbReference type="Pfam" id="PF01557"/>
    </source>
</evidence>
<dbReference type="Pfam" id="PF01557">
    <property type="entry name" value="FAA_hydrolase"/>
    <property type="match status" value="1"/>
</dbReference>
<keyword evidence="5" id="KW-1185">Reference proteome</keyword>
<dbReference type="PANTHER" id="PTHR11820">
    <property type="entry name" value="ACYLPYRUVASE"/>
    <property type="match status" value="1"/>
</dbReference>
<accession>A0A3R7HUW3</accession>